<organism evidence="1">
    <name type="scientific">marine metagenome</name>
    <dbReference type="NCBI Taxonomy" id="408172"/>
    <lineage>
        <taxon>unclassified sequences</taxon>
        <taxon>metagenomes</taxon>
        <taxon>ecological metagenomes</taxon>
    </lineage>
</organism>
<sequence length="83" mass="9898">RMSSSGTLNVKGEKMMVLRAYKRWTDDDYDELVRMLTVRVDIQDMAEILQRSEGSIRWRIEWLYRRGAIRIIDWRRPPNGGAI</sequence>
<dbReference type="EMBL" id="UINC01041064">
    <property type="protein sequence ID" value="SVB41818.1"/>
    <property type="molecule type" value="Genomic_DNA"/>
</dbReference>
<feature type="non-terminal residue" evidence="1">
    <location>
        <position position="1"/>
    </location>
</feature>
<reference evidence="1" key="1">
    <citation type="submission" date="2018-05" db="EMBL/GenBank/DDBJ databases">
        <authorList>
            <person name="Lanie J.A."/>
            <person name="Ng W.-L."/>
            <person name="Kazmierczak K.M."/>
            <person name="Andrzejewski T.M."/>
            <person name="Davidsen T.M."/>
            <person name="Wayne K.J."/>
            <person name="Tettelin H."/>
            <person name="Glass J.I."/>
            <person name="Rusch D."/>
            <person name="Podicherti R."/>
            <person name="Tsui H.-C.T."/>
            <person name="Winkler M.E."/>
        </authorList>
    </citation>
    <scope>NUCLEOTIDE SEQUENCE</scope>
</reference>
<accession>A0A382DTT7</accession>
<evidence type="ECO:0008006" key="2">
    <source>
        <dbReference type="Google" id="ProtNLM"/>
    </source>
</evidence>
<gene>
    <name evidence="1" type="ORF">METZ01_LOCUS194672</name>
</gene>
<proteinExistence type="predicted"/>
<name>A0A382DTT7_9ZZZZ</name>
<dbReference type="AlphaFoldDB" id="A0A382DTT7"/>
<protein>
    <recommendedName>
        <fullName evidence="2">Helix-turn-helix type 11 domain-containing protein</fullName>
    </recommendedName>
</protein>
<evidence type="ECO:0000313" key="1">
    <source>
        <dbReference type="EMBL" id="SVB41818.1"/>
    </source>
</evidence>